<organism evidence="3 4">
    <name type="scientific">Pseudomonas rhodesiae</name>
    <dbReference type="NCBI Taxonomy" id="76760"/>
    <lineage>
        <taxon>Bacteria</taxon>
        <taxon>Pseudomonadati</taxon>
        <taxon>Pseudomonadota</taxon>
        <taxon>Gammaproteobacteria</taxon>
        <taxon>Pseudomonadales</taxon>
        <taxon>Pseudomonadaceae</taxon>
        <taxon>Pseudomonas</taxon>
    </lineage>
</organism>
<sequence>MEKSYYLKNLIIGLGLFSICAFAFKSDANAVIFFLICGINAFLFPFAKRLVEDLVLRYTSKDFWRSGPLRTGAANGGYALLYGFYFALAVPLSLLFLIVFYIKKKSAI</sequence>
<evidence type="ECO:0000313" key="3">
    <source>
        <dbReference type="EMBL" id="SDV14832.1"/>
    </source>
</evidence>
<evidence type="ECO:0000256" key="2">
    <source>
        <dbReference type="SAM" id="Phobius"/>
    </source>
</evidence>
<dbReference type="EMBL" id="LT629801">
    <property type="protein sequence ID" value="SDV14832.1"/>
    <property type="molecule type" value="Genomic_DNA"/>
</dbReference>
<evidence type="ECO:0000313" key="4">
    <source>
        <dbReference type="Proteomes" id="UP000182085"/>
    </source>
</evidence>
<keyword evidence="1" id="KW-0079">Bacteriocin immunity</keyword>
<name>A0AAE8HGB0_9PSED</name>
<dbReference type="Proteomes" id="UP000182085">
    <property type="component" value="Chromosome I"/>
</dbReference>
<proteinExistence type="predicted"/>
<evidence type="ECO:0000256" key="1">
    <source>
        <dbReference type="ARBA" id="ARBA00023025"/>
    </source>
</evidence>
<protein>
    <submittedName>
        <fullName evidence="3">Colicin E1 (Microcin) immunity protein</fullName>
    </submittedName>
</protein>
<keyword evidence="2" id="KW-1133">Transmembrane helix</keyword>
<dbReference type="GO" id="GO:0030153">
    <property type="term" value="P:bacteriocin immunity"/>
    <property type="evidence" value="ECO:0007669"/>
    <property type="project" value="UniProtKB-KW"/>
</dbReference>
<feature type="transmembrane region" description="Helical" evidence="2">
    <location>
        <begin position="31"/>
        <end position="47"/>
    </location>
</feature>
<gene>
    <name evidence="3" type="ORF">SAMN04490209_4676</name>
</gene>
<dbReference type="Pfam" id="PF03526">
    <property type="entry name" value="Microcin"/>
    <property type="match status" value="1"/>
</dbReference>
<dbReference type="GO" id="GO:0015643">
    <property type="term" value="F:toxic substance binding"/>
    <property type="evidence" value="ECO:0007669"/>
    <property type="project" value="InterPro"/>
</dbReference>
<dbReference type="InterPro" id="IPR003061">
    <property type="entry name" value="Microcin"/>
</dbReference>
<keyword evidence="2" id="KW-0812">Transmembrane</keyword>
<dbReference type="AlphaFoldDB" id="A0AAE8HGB0"/>
<keyword evidence="4" id="KW-1185">Reference proteome</keyword>
<dbReference type="RefSeq" id="WP_034136512.1">
    <property type="nucleotide sequence ID" value="NZ_BAAAEG010000001.1"/>
</dbReference>
<accession>A0AAE8HGB0</accession>
<keyword evidence="2" id="KW-0472">Membrane</keyword>
<feature type="transmembrane region" description="Helical" evidence="2">
    <location>
        <begin position="79"/>
        <end position="102"/>
    </location>
</feature>
<reference evidence="3 4" key="1">
    <citation type="submission" date="2016-10" db="EMBL/GenBank/DDBJ databases">
        <authorList>
            <person name="Varghese N."/>
            <person name="Submissions S."/>
        </authorList>
    </citation>
    <scope>NUCLEOTIDE SEQUENCE [LARGE SCALE GENOMIC DNA]</scope>
    <source>
        <strain evidence="3 4">BS2777</strain>
    </source>
</reference>
<feature type="transmembrane region" description="Helical" evidence="2">
    <location>
        <begin position="6"/>
        <end position="24"/>
    </location>
</feature>